<dbReference type="InterPro" id="IPR020843">
    <property type="entry name" value="ER"/>
</dbReference>
<proteinExistence type="predicted"/>
<comment type="caution">
    <text evidence="4">The sequence shown here is derived from an EMBL/GenBank/DDBJ whole genome shotgun (WGS) entry which is preliminary data.</text>
</comment>
<accession>A0ABT6CPC9</accession>
<dbReference type="SMART" id="SM00829">
    <property type="entry name" value="PKS_ER"/>
    <property type="match status" value="1"/>
</dbReference>
<dbReference type="Gene3D" id="3.90.180.10">
    <property type="entry name" value="Medium-chain alcohol dehydrogenases, catalytic domain"/>
    <property type="match status" value="1"/>
</dbReference>
<keyword evidence="2" id="KW-0560">Oxidoreductase</keyword>
<dbReference type="Proteomes" id="UP001222770">
    <property type="component" value="Unassembled WGS sequence"/>
</dbReference>
<name>A0ABT6CPC9_9SPHN</name>
<dbReference type="InterPro" id="IPR036291">
    <property type="entry name" value="NAD(P)-bd_dom_sf"/>
</dbReference>
<dbReference type="Pfam" id="PF13602">
    <property type="entry name" value="ADH_zinc_N_2"/>
    <property type="match status" value="1"/>
</dbReference>
<dbReference type="EMBL" id="JAROCY010000018">
    <property type="protein sequence ID" value="MDF8334950.1"/>
    <property type="molecule type" value="Genomic_DNA"/>
</dbReference>
<evidence type="ECO:0000256" key="1">
    <source>
        <dbReference type="ARBA" id="ARBA00022857"/>
    </source>
</evidence>
<dbReference type="PANTHER" id="PTHR48106">
    <property type="entry name" value="QUINONE OXIDOREDUCTASE PIG3-RELATED"/>
    <property type="match status" value="1"/>
</dbReference>
<evidence type="ECO:0000256" key="2">
    <source>
        <dbReference type="ARBA" id="ARBA00023002"/>
    </source>
</evidence>
<keyword evidence="1" id="KW-0521">NADP</keyword>
<evidence type="ECO:0000259" key="3">
    <source>
        <dbReference type="SMART" id="SM00829"/>
    </source>
</evidence>
<dbReference type="InterPro" id="IPR013154">
    <property type="entry name" value="ADH-like_N"/>
</dbReference>
<dbReference type="Pfam" id="PF08240">
    <property type="entry name" value="ADH_N"/>
    <property type="match status" value="1"/>
</dbReference>
<dbReference type="Gene3D" id="3.40.50.720">
    <property type="entry name" value="NAD(P)-binding Rossmann-like Domain"/>
    <property type="match status" value="1"/>
</dbReference>
<gene>
    <name evidence="4" type="ORF">POM99_17210</name>
</gene>
<reference evidence="4 5" key="1">
    <citation type="submission" date="2023-03" db="EMBL/GenBank/DDBJ databases">
        <title>Novosphingobium cyanobacteriorum sp. nov., isolated from a eutrophic reservoir during the Microcystis bloom period.</title>
        <authorList>
            <person name="Kang M."/>
            <person name="Le V."/>
            <person name="Ko S.-R."/>
            <person name="Lee S.-A."/>
            <person name="Ahn C.-Y."/>
        </authorList>
    </citation>
    <scope>NUCLEOTIDE SEQUENCE [LARGE SCALE GENOMIC DNA]</scope>
    <source>
        <strain evidence="4 5">HBC54</strain>
    </source>
</reference>
<keyword evidence="5" id="KW-1185">Reference proteome</keyword>
<dbReference type="CDD" id="cd05289">
    <property type="entry name" value="MDR_like_2"/>
    <property type="match status" value="1"/>
</dbReference>
<dbReference type="InterPro" id="IPR011032">
    <property type="entry name" value="GroES-like_sf"/>
</dbReference>
<sequence>MRAIVIPAYGGPEVLKLTDLPVPQPGEGEVLVKVEAIGVNPADGKWREGRYQAFAPVPMPHVLGYDVAGTVVSGEGFAAGTRVAAMLHPFTKGGYAEFAVVSAASIATIPDDMSFATAAAIPCANLTGLQLVETRLQPAAGQRVLITGALGNVGRSALFAAARRGVHIIAAVRADRAEEALAAGAAEVAAIGEDWTGEPFDHAIDTIGGADVAPLMRHLRPGGRIVTASDVPIPADDLPATPEFDGVIPDGAQLAELVRAVASGALPVPVGKVLPLEQAAEAQQAVAAGGNRGKIILQP</sequence>
<protein>
    <submittedName>
        <fullName evidence="4">NADP-dependent oxidoreductase</fullName>
    </submittedName>
</protein>
<dbReference type="SUPFAM" id="SSF51735">
    <property type="entry name" value="NAD(P)-binding Rossmann-fold domains"/>
    <property type="match status" value="1"/>
</dbReference>
<evidence type="ECO:0000313" key="5">
    <source>
        <dbReference type="Proteomes" id="UP001222770"/>
    </source>
</evidence>
<feature type="domain" description="Enoyl reductase (ER)" evidence="3">
    <location>
        <begin position="10"/>
        <end position="297"/>
    </location>
</feature>
<evidence type="ECO:0000313" key="4">
    <source>
        <dbReference type="EMBL" id="MDF8334950.1"/>
    </source>
</evidence>
<dbReference type="SUPFAM" id="SSF50129">
    <property type="entry name" value="GroES-like"/>
    <property type="match status" value="1"/>
</dbReference>
<organism evidence="4 5">
    <name type="scientific">Novosphingobium cyanobacteriorum</name>
    <dbReference type="NCBI Taxonomy" id="3024215"/>
    <lineage>
        <taxon>Bacteria</taxon>
        <taxon>Pseudomonadati</taxon>
        <taxon>Pseudomonadota</taxon>
        <taxon>Alphaproteobacteria</taxon>
        <taxon>Sphingomonadales</taxon>
        <taxon>Sphingomonadaceae</taxon>
        <taxon>Novosphingobium</taxon>
    </lineage>
</organism>
<dbReference type="RefSeq" id="WP_277279721.1">
    <property type="nucleotide sequence ID" value="NZ_JAROCY010000018.1"/>
</dbReference>